<comment type="caution">
    <text evidence="2">The sequence shown here is derived from an EMBL/GenBank/DDBJ whole genome shotgun (WGS) entry which is preliminary data.</text>
</comment>
<protein>
    <submittedName>
        <fullName evidence="2">Uncharacterized protein</fullName>
    </submittedName>
</protein>
<dbReference type="Proteomes" id="UP001278766">
    <property type="component" value="Unassembled WGS sequence"/>
</dbReference>
<organism evidence="2 3">
    <name type="scientific">Chaetomium fimeti</name>
    <dbReference type="NCBI Taxonomy" id="1854472"/>
    <lineage>
        <taxon>Eukaryota</taxon>
        <taxon>Fungi</taxon>
        <taxon>Dikarya</taxon>
        <taxon>Ascomycota</taxon>
        <taxon>Pezizomycotina</taxon>
        <taxon>Sordariomycetes</taxon>
        <taxon>Sordariomycetidae</taxon>
        <taxon>Sordariales</taxon>
        <taxon>Chaetomiaceae</taxon>
        <taxon>Chaetomium</taxon>
    </lineage>
</organism>
<dbReference type="RefSeq" id="XP_062658282.1">
    <property type="nucleotide sequence ID" value="XM_062799145.1"/>
</dbReference>
<reference evidence="2" key="1">
    <citation type="journal article" date="2023" name="Mol. Phylogenet. Evol.">
        <title>Genome-scale phylogeny and comparative genomics of the fungal order Sordariales.</title>
        <authorList>
            <person name="Hensen N."/>
            <person name="Bonometti L."/>
            <person name="Westerberg I."/>
            <person name="Brannstrom I.O."/>
            <person name="Guillou S."/>
            <person name="Cros-Aarteil S."/>
            <person name="Calhoun S."/>
            <person name="Haridas S."/>
            <person name="Kuo A."/>
            <person name="Mondo S."/>
            <person name="Pangilinan J."/>
            <person name="Riley R."/>
            <person name="LaButti K."/>
            <person name="Andreopoulos B."/>
            <person name="Lipzen A."/>
            <person name="Chen C."/>
            <person name="Yan M."/>
            <person name="Daum C."/>
            <person name="Ng V."/>
            <person name="Clum A."/>
            <person name="Steindorff A."/>
            <person name="Ohm R.A."/>
            <person name="Martin F."/>
            <person name="Silar P."/>
            <person name="Natvig D.O."/>
            <person name="Lalanne C."/>
            <person name="Gautier V."/>
            <person name="Ament-Velasquez S.L."/>
            <person name="Kruys A."/>
            <person name="Hutchinson M.I."/>
            <person name="Powell A.J."/>
            <person name="Barry K."/>
            <person name="Miller A.N."/>
            <person name="Grigoriev I.V."/>
            <person name="Debuchy R."/>
            <person name="Gladieux P."/>
            <person name="Hiltunen Thoren M."/>
            <person name="Johannesson H."/>
        </authorList>
    </citation>
    <scope>NUCLEOTIDE SEQUENCE</scope>
    <source>
        <strain evidence="2">CBS 168.71</strain>
    </source>
</reference>
<dbReference type="GeneID" id="87836093"/>
<reference evidence="2" key="2">
    <citation type="submission" date="2023-06" db="EMBL/GenBank/DDBJ databases">
        <authorList>
            <consortium name="Lawrence Berkeley National Laboratory"/>
            <person name="Haridas S."/>
            <person name="Hensen N."/>
            <person name="Bonometti L."/>
            <person name="Westerberg I."/>
            <person name="Brannstrom I.O."/>
            <person name="Guillou S."/>
            <person name="Cros-Aarteil S."/>
            <person name="Calhoun S."/>
            <person name="Kuo A."/>
            <person name="Mondo S."/>
            <person name="Pangilinan J."/>
            <person name="Riley R."/>
            <person name="Labutti K."/>
            <person name="Andreopoulos B."/>
            <person name="Lipzen A."/>
            <person name="Chen C."/>
            <person name="Yanf M."/>
            <person name="Daum C."/>
            <person name="Ng V."/>
            <person name="Clum A."/>
            <person name="Steindorff A."/>
            <person name="Ohm R."/>
            <person name="Martin F."/>
            <person name="Silar P."/>
            <person name="Natvig D."/>
            <person name="Lalanne C."/>
            <person name="Gautier V."/>
            <person name="Ament-Velasquez S.L."/>
            <person name="Kruys A."/>
            <person name="Hutchinson M.I."/>
            <person name="Powell A.J."/>
            <person name="Barry K."/>
            <person name="Miller A.N."/>
            <person name="Grigoriev I.V."/>
            <person name="Debuchy R."/>
            <person name="Gladieux P."/>
            <person name="Thoren M.H."/>
            <person name="Johannesson H."/>
        </authorList>
    </citation>
    <scope>NUCLEOTIDE SEQUENCE</scope>
    <source>
        <strain evidence="2">CBS 168.71</strain>
    </source>
</reference>
<proteinExistence type="predicted"/>
<evidence type="ECO:0000256" key="1">
    <source>
        <dbReference type="SAM" id="MobiDB-lite"/>
    </source>
</evidence>
<feature type="region of interest" description="Disordered" evidence="1">
    <location>
        <begin position="1"/>
        <end position="33"/>
    </location>
</feature>
<accession>A0AAE0LRG3</accession>
<evidence type="ECO:0000313" key="3">
    <source>
        <dbReference type="Proteomes" id="UP001278766"/>
    </source>
</evidence>
<name>A0AAE0LRG3_9PEZI</name>
<keyword evidence="3" id="KW-1185">Reference proteome</keyword>
<gene>
    <name evidence="2" type="ORF">B0H64DRAFT_194860</name>
</gene>
<evidence type="ECO:0000313" key="2">
    <source>
        <dbReference type="EMBL" id="KAK3294768.1"/>
    </source>
</evidence>
<dbReference type="AlphaFoldDB" id="A0AAE0LRG3"/>
<dbReference type="EMBL" id="JAUEPN010000005">
    <property type="protein sequence ID" value="KAK3294768.1"/>
    <property type="molecule type" value="Genomic_DNA"/>
</dbReference>
<sequence>MGDDEPRHFHTPSTSATWDEGGSSGPGVEETEANEGGLACPLANQKNAGVGFLIPTAHWAASLWATLNLRIFPWLPNLVFLRVSTVSTLRDQVSQRTLSCDVYKSDASWIPRTRDGTQVFLSVAPYEETIPTIHARVRAIPSKLSSATADHLARQRLMVMKCALNQGQNLAAGQREHWLGGWCERVHTCSTSLYTVMRRHGYLV</sequence>